<evidence type="ECO:0000313" key="2">
    <source>
        <dbReference type="EMBL" id="KAJ4937034.1"/>
    </source>
</evidence>
<evidence type="ECO:0000313" key="3">
    <source>
        <dbReference type="Proteomes" id="UP001219934"/>
    </source>
</evidence>
<feature type="region of interest" description="Disordered" evidence="1">
    <location>
        <begin position="53"/>
        <end position="73"/>
    </location>
</feature>
<accession>A0AAD6B5S7</accession>
<evidence type="ECO:0000256" key="1">
    <source>
        <dbReference type="SAM" id="MobiDB-lite"/>
    </source>
</evidence>
<gene>
    <name evidence="2" type="ORF">JOQ06_001618</name>
</gene>
<dbReference type="EMBL" id="JAPTMU010000010">
    <property type="protein sequence ID" value="KAJ4937034.1"/>
    <property type="molecule type" value="Genomic_DNA"/>
</dbReference>
<keyword evidence="3" id="KW-1185">Reference proteome</keyword>
<proteinExistence type="predicted"/>
<dbReference type="Proteomes" id="UP001219934">
    <property type="component" value="Unassembled WGS sequence"/>
</dbReference>
<feature type="non-terminal residue" evidence="2">
    <location>
        <position position="73"/>
    </location>
</feature>
<organism evidence="2 3">
    <name type="scientific">Pogonophryne albipinna</name>
    <dbReference type="NCBI Taxonomy" id="1090488"/>
    <lineage>
        <taxon>Eukaryota</taxon>
        <taxon>Metazoa</taxon>
        <taxon>Chordata</taxon>
        <taxon>Craniata</taxon>
        <taxon>Vertebrata</taxon>
        <taxon>Euteleostomi</taxon>
        <taxon>Actinopterygii</taxon>
        <taxon>Neopterygii</taxon>
        <taxon>Teleostei</taxon>
        <taxon>Neoteleostei</taxon>
        <taxon>Acanthomorphata</taxon>
        <taxon>Eupercaria</taxon>
        <taxon>Perciformes</taxon>
        <taxon>Notothenioidei</taxon>
        <taxon>Pogonophryne</taxon>
    </lineage>
</organism>
<feature type="non-terminal residue" evidence="2">
    <location>
        <position position="1"/>
    </location>
</feature>
<comment type="caution">
    <text evidence="2">The sequence shown here is derived from an EMBL/GenBank/DDBJ whole genome shotgun (WGS) entry which is preliminary data.</text>
</comment>
<protein>
    <submittedName>
        <fullName evidence="2">Uncharacterized protein</fullName>
    </submittedName>
</protein>
<dbReference type="AlphaFoldDB" id="A0AAD6B5S7"/>
<name>A0AAD6B5S7_9TELE</name>
<reference evidence="2" key="1">
    <citation type="submission" date="2022-11" db="EMBL/GenBank/DDBJ databases">
        <title>Chromosome-level genome of Pogonophryne albipinna.</title>
        <authorList>
            <person name="Jo E."/>
        </authorList>
    </citation>
    <scope>NUCLEOTIDE SEQUENCE</scope>
    <source>
        <strain evidence="2">SGF0006</strain>
        <tissue evidence="2">Muscle</tissue>
    </source>
</reference>
<feature type="compositionally biased region" description="Basic and acidic residues" evidence="1">
    <location>
        <begin position="53"/>
        <end position="65"/>
    </location>
</feature>
<sequence>ITLPQSQSDLGSNRKTVADVLLYRSRLAYYTSSPLYIQSMVEPLYFPSTPLTRDEYPEGNTDYKQEVTPVSGL</sequence>